<dbReference type="InterPro" id="IPR024395">
    <property type="entry name" value="CLASP_N_dom"/>
</dbReference>
<feature type="compositionally biased region" description="Basic and acidic residues" evidence="1">
    <location>
        <begin position="746"/>
        <end position="756"/>
    </location>
</feature>
<feature type="region of interest" description="Disordered" evidence="1">
    <location>
        <begin position="1824"/>
        <end position="1965"/>
    </location>
</feature>
<feature type="region of interest" description="Disordered" evidence="1">
    <location>
        <begin position="709"/>
        <end position="910"/>
    </location>
</feature>
<comment type="caution">
    <text evidence="3">The sequence shown here is derived from an EMBL/GenBank/DDBJ whole genome shotgun (WGS) entry which is preliminary data.</text>
</comment>
<feature type="compositionally biased region" description="Low complexity" evidence="1">
    <location>
        <begin position="401"/>
        <end position="415"/>
    </location>
</feature>
<feature type="compositionally biased region" description="Low complexity" evidence="1">
    <location>
        <begin position="1694"/>
        <end position="1708"/>
    </location>
</feature>
<feature type="compositionally biased region" description="Low complexity" evidence="1">
    <location>
        <begin position="521"/>
        <end position="541"/>
    </location>
</feature>
<accession>A0ABQ8JLA7</accession>
<feature type="region of interest" description="Disordered" evidence="1">
    <location>
        <begin position="1616"/>
        <end position="1718"/>
    </location>
</feature>
<dbReference type="InterPro" id="IPR011989">
    <property type="entry name" value="ARM-like"/>
</dbReference>
<feature type="compositionally biased region" description="Basic and acidic residues" evidence="1">
    <location>
        <begin position="1427"/>
        <end position="1442"/>
    </location>
</feature>
<feature type="compositionally biased region" description="Polar residues" evidence="1">
    <location>
        <begin position="1771"/>
        <end position="1784"/>
    </location>
</feature>
<feature type="region of interest" description="Disordered" evidence="1">
    <location>
        <begin position="1335"/>
        <end position="1479"/>
    </location>
</feature>
<proteinExistence type="predicted"/>
<dbReference type="Gene3D" id="1.25.10.10">
    <property type="entry name" value="Leucine-rich Repeat Variant"/>
    <property type="match status" value="2"/>
</dbReference>
<feature type="compositionally biased region" description="Polar residues" evidence="1">
    <location>
        <begin position="648"/>
        <end position="659"/>
    </location>
</feature>
<dbReference type="Pfam" id="PF12348">
    <property type="entry name" value="CLASP_N"/>
    <property type="match status" value="1"/>
</dbReference>
<feature type="domain" description="TOG" evidence="2">
    <location>
        <begin position="1992"/>
        <end position="2227"/>
    </location>
</feature>
<feature type="compositionally biased region" description="Basic residues" evidence="1">
    <location>
        <begin position="478"/>
        <end position="488"/>
    </location>
</feature>
<feature type="compositionally biased region" description="Polar residues" evidence="1">
    <location>
        <begin position="1298"/>
        <end position="1320"/>
    </location>
</feature>
<sequence>MDWFELNSHLRLLRQQQQQHSIPQRTSFSNNPSSQLPSSSSTTTTSTSKIPTNIGIGNSQFVITGRRLETLKSLRKLLKKFPNRLNRSTIITIFDCLKSIIVDLTAIYFNLDSAHQPNHRNNHPNGSFIPHPMVRCNSMAQIPSSTTMTTTTTASKTQSPSMLRKTLSTDNVFIQSIRRNELLESIQIIIDLISMKSIPSVNQSDNQSISNNQQMAADHQDVDGCQEDYFGRMFLPEIITLLGHESSDVQRISIRFLQSNILRTENLQRTMQTFIDYGLQSKIIATKFGSLNALPHLFIRQEFRSENLGPLISCLGRMLVRTQTEQPHIFYPTYISLERLNSLIGSKRFYQYLFNCGSNDNGETDISKKAVTIYETVQKRAPSPHVYISNFGMHTFVDPSTTTNGTTNGASNQQRRGSKQQQRKYSNDSNKTIVGDGKRGEKEKKTKSGQGQIQSSNHHNRSKSISSIKNANFDKQQQKHHHNRRQKKNNWVEKVVEKNDWNNDGYVEEEDKMDYHHNHHGNGSSKQNNNQNSLTNNDNNNRMMDVQENINYNEKNDMNRRQSTTTTATAKIIENSNERDDPDDDDDGEGPVRISDMLRVTNDNNNNNNISKPGKPSNELNDQNNVLDYIISKQQPKQQSEQREQRVVTKSSSSVVNPETTKEEVEQNYSLEVEQQQQQQRNSLFINHNNEEEEVADYNDYDESLVYSTNIDHENRRGQPDLNKNYHKNDDYDDDDLTMKKSSGYHSDDHRGRRESGSGGQIGQQNPHHQQHSNLNRSTNQSSKNHYLNVKQSSSSSLNPVATRQVTFAANGKHRKQQQQQNSNVVGSKVADKKPQSLSVLKQQQQQDSSPISSRTSDDDDEIRSNNPNYHSKKPTQINNNNNNQTLSKDRNMAAAASTSSTTNFLPQQHGSSSLASLTQLDADTLANIEYIPTMKDYLLPPYYHPYYHHHDPLYHPATYAAAAAVATSPILYPTPPTNPHLLRFGIFPRILIYQALSSIADEQFAAVQALVRIVRDSSNEHLQLLLPHMDEFLSIFITQLLLDSSSNFKIILWTLDIIELLTERFRQRLQPNLSQIILLLSQRLGDNRIVIRDSVIKVFHQMMTKYCPQEMLDLLFKHVSSNAQHHQQPLAFTSSSKLREEMANRITASITTFPRSRLNLPKLCFDIVPFLIDRRSLVRLASLECLATLAQALGPHKLGSLMTAVHSLESSLTAIDFDRLIASIQARLARRSLPRVGPDGNVQYVLRVPTSNDSWYYRRIYDADLEWIAIGPTTPPVNVPLLLNTPTVGLVPKFPIENQSTESSSEPSRTNDSSPANNNCCQQERQAIQKQGLLNSPDSEDIPPPVKSKIIVDGGGGGGGHHHHHPCYNRSSTSPELSDAHNKTVKIRSRSRSKPQTKQQHSSSRKTTKIDPDGLAQDPPSPLRNFSDHQQQKELEQRYHSLEQQQQQQSYPFNRSKTSQEFRPYGNQNNQNKQRTRRDQFIERLVRGESVDDSDLADAEWFRRSSTESLEAWRQYFGRFKKQMADISLLNGPIGVRPYGGGSSRPGSSVYYGLSPLPPPPFTLPAAAAATFAPPGFLSPSYYYHYYIANGLSNSYHDLSQLQQKNMMSIMKRSGFVSGSDQDPDPDIDRSDENLHQKSDEKLIRKSNAAGGYSGQHSDEEEIGGKSSSSSTRKRSTNIDRQTEGKNLHKQQQRQQQQESLSNQQLEPEPLPMERSFSMPSIRTDSASAENDSHLMAAVTNQQDNTQIISEEVIQELGMWEQVIQEEKNQQSSSSTTGNIESKSNVEDLDTNVNQRRSSTMMLPQEQSAQNVDNNEQIKIESKSTAKTIPTVNIQPSTPSVQSSNLMKGSSKESAPIIVQSPPPPPKQSSLTDNTETDQQQQQQSSVVAVEELKRQESIKMDGDGSVDKQSVSTVSKQEQIDPKQSPPATTSNVKSKLPPPATSTVTKTGPAAPPASRRMSKPPQQLYIKTTPAIPMNANIQHILGNVARTEGPFDNPYDAVKSAVIALRDHAWTTKVEGMLAVVRLATFHPHHLIRDQHQISIALASETRNLRSTVARSAIFTIGELFSKLRSQIESELDILTQALLHKVSENSVFIREDIDRALQLMIESMPQTRAALALITFGSSHRNTHVRRTSAQFISALVEKMGPMKCLLGPRDIGEHLLPAAARFIQDQSSHTRYFGRRIFATLMQHPLFDKFLRRHVSPGTYRNICGMLETIKRRGVGDAPSDLYSPTVQPKDSDPRRLIIIEATTPS</sequence>
<feature type="compositionally biased region" description="Polar residues" evidence="1">
    <location>
        <begin position="865"/>
        <end position="878"/>
    </location>
</feature>
<dbReference type="PANTHER" id="PTHR21567">
    <property type="entry name" value="CLASP"/>
    <property type="match status" value="1"/>
</dbReference>
<feature type="compositionally biased region" description="Acidic residues" evidence="1">
    <location>
        <begin position="580"/>
        <end position="589"/>
    </location>
</feature>
<name>A0ABQ8JLA7_DERPT</name>
<dbReference type="SMART" id="SM01349">
    <property type="entry name" value="TOG"/>
    <property type="match status" value="2"/>
</dbReference>
<evidence type="ECO:0000259" key="2">
    <source>
        <dbReference type="SMART" id="SM01349"/>
    </source>
</evidence>
<feature type="region of interest" description="Disordered" evidence="1">
    <location>
        <begin position="398"/>
        <end position="496"/>
    </location>
</feature>
<reference evidence="3 4" key="1">
    <citation type="journal article" date="2018" name="J. Allergy Clin. Immunol.">
        <title>High-quality assembly of Dermatophagoides pteronyssinus genome and transcriptome reveals a wide range of novel allergens.</title>
        <authorList>
            <person name="Liu X.Y."/>
            <person name="Yang K.Y."/>
            <person name="Wang M.Q."/>
            <person name="Kwok J.S."/>
            <person name="Zeng X."/>
            <person name="Yang Z."/>
            <person name="Xiao X.J."/>
            <person name="Lau C.P."/>
            <person name="Li Y."/>
            <person name="Huang Z.M."/>
            <person name="Ba J.G."/>
            <person name="Yim A.K."/>
            <person name="Ouyang C.Y."/>
            <person name="Ngai S.M."/>
            <person name="Chan T.F."/>
            <person name="Leung E.L."/>
            <person name="Liu L."/>
            <person name="Liu Z.G."/>
            <person name="Tsui S.K."/>
        </authorList>
    </citation>
    <scope>NUCLEOTIDE SEQUENCE [LARGE SCALE GENOMIC DNA]</scope>
    <source>
        <strain evidence="3">Derp</strain>
    </source>
</reference>
<protein>
    <recommendedName>
        <fullName evidence="2">TOG domain-containing protein</fullName>
    </recommendedName>
</protein>
<feature type="compositionally biased region" description="Polar residues" evidence="1">
    <location>
        <begin position="1451"/>
        <end position="1462"/>
    </location>
</feature>
<feature type="compositionally biased region" description="Polar residues" evidence="1">
    <location>
        <begin position="1869"/>
        <end position="1879"/>
    </location>
</feature>
<dbReference type="EMBL" id="NJHN03000032">
    <property type="protein sequence ID" value="KAH9423399.1"/>
    <property type="molecule type" value="Genomic_DNA"/>
</dbReference>
<feature type="compositionally biased region" description="Low complexity" evidence="1">
    <location>
        <begin position="894"/>
        <end position="903"/>
    </location>
</feature>
<feature type="region of interest" description="Disordered" evidence="1">
    <location>
        <begin position="1767"/>
        <end position="1790"/>
    </location>
</feature>
<feature type="region of interest" description="Disordered" evidence="1">
    <location>
        <begin position="20"/>
        <end position="51"/>
    </location>
</feature>
<organism evidence="3 4">
    <name type="scientific">Dermatophagoides pteronyssinus</name>
    <name type="common">European house dust mite</name>
    <dbReference type="NCBI Taxonomy" id="6956"/>
    <lineage>
        <taxon>Eukaryota</taxon>
        <taxon>Metazoa</taxon>
        <taxon>Ecdysozoa</taxon>
        <taxon>Arthropoda</taxon>
        <taxon>Chelicerata</taxon>
        <taxon>Arachnida</taxon>
        <taxon>Acari</taxon>
        <taxon>Acariformes</taxon>
        <taxon>Sarcoptiformes</taxon>
        <taxon>Astigmata</taxon>
        <taxon>Psoroptidia</taxon>
        <taxon>Analgoidea</taxon>
        <taxon>Pyroglyphidae</taxon>
        <taxon>Dermatophagoidinae</taxon>
        <taxon>Dermatophagoides</taxon>
    </lineage>
</organism>
<feature type="compositionally biased region" description="Polar residues" evidence="1">
    <location>
        <begin position="1826"/>
        <end position="1849"/>
    </location>
</feature>
<dbReference type="Proteomes" id="UP000887458">
    <property type="component" value="Unassembled WGS sequence"/>
</dbReference>
<reference evidence="3 4" key="2">
    <citation type="journal article" date="2022" name="Mol. Biol. Evol.">
        <title>Comparative Genomics Reveals Insights into the Divergent Evolution of Astigmatic Mites and Household Pest Adaptations.</title>
        <authorList>
            <person name="Xiong Q."/>
            <person name="Wan A.T."/>
            <person name="Liu X."/>
            <person name="Fung C.S."/>
            <person name="Xiao X."/>
            <person name="Malainual N."/>
            <person name="Hou J."/>
            <person name="Wang L."/>
            <person name="Wang M."/>
            <person name="Yang K.Y."/>
            <person name="Cui Y."/>
            <person name="Leung E.L."/>
            <person name="Nong W."/>
            <person name="Shin S.K."/>
            <person name="Au S.W."/>
            <person name="Jeong K.Y."/>
            <person name="Chew F.T."/>
            <person name="Hui J.H."/>
            <person name="Leung T.F."/>
            <person name="Tungtrongchitr A."/>
            <person name="Zhong N."/>
            <person name="Liu Z."/>
            <person name="Tsui S.K."/>
        </authorList>
    </citation>
    <scope>NUCLEOTIDE SEQUENCE [LARGE SCALE GENOMIC DNA]</scope>
    <source>
        <strain evidence="3">Derp</strain>
    </source>
</reference>
<feature type="compositionally biased region" description="Basic and acidic residues" evidence="1">
    <location>
        <begin position="1892"/>
        <end position="1908"/>
    </location>
</feature>
<feature type="domain" description="TOG" evidence="2">
    <location>
        <begin position="986"/>
        <end position="1235"/>
    </location>
</feature>
<evidence type="ECO:0000256" key="1">
    <source>
        <dbReference type="SAM" id="MobiDB-lite"/>
    </source>
</evidence>
<dbReference type="PANTHER" id="PTHR21567:SF87">
    <property type="entry name" value="CRESCERIN-LIKE PROTEIN CHE-12"/>
    <property type="match status" value="1"/>
</dbReference>
<feature type="compositionally biased region" description="Basic and acidic residues" evidence="1">
    <location>
        <begin position="436"/>
        <end position="446"/>
    </location>
</feature>
<feature type="compositionally biased region" description="Basic and acidic residues" evidence="1">
    <location>
        <begin position="1628"/>
        <end position="1645"/>
    </location>
</feature>
<feature type="compositionally biased region" description="Low complexity" evidence="1">
    <location>
        <begin position="836"/>
        <end position="854"/>
    </location>
</feature>
<feature type="compositionally biased region" description="Polar residues" evidence="1">
    <location>
        <begin position="763"/>
        <end position="808"/>
    </location>
</feature>
<feature type="compositionally biased region" description="Basic residues" evidence="1">
    <location>
        <begin position="1384"/>
        <end position="1396"/>
    </location>
</feature>
<dbReference type="InterPro" id="IPR034085">
    <property type="entry name" value="TOG"/>
</dbReference>
<feature type="compositionally biased region" description="Basic and acidic residues" evidence="1">
    <location>
        <begin position="1678"/>
        <end position="1688"/>
    </location>
</feature>
<evidence type="ECO:0000313" key="4">
    <source>
        <dbReference type="Proteomes" id="UP000887458"/>
    </source>
</evidence>
<feature type="region of interest" description="Disordered" evidence="1">
    <location>
        <begin position="634"/>
        <end position="667"/>
    </location>
</feature>
<gene>
    <name evidence="3" type="ORF">DERP_003678</name>
</gene>
<feature type="compositionally biased region" description="Polar residues" evidence="1">
    <location>
        <begin position="448"/>
        <end position="474"/>
    </location>
</feature>
<feature type="compositionally biased region" description="Low complexity" evidence="1">
    <location>
        <begin position="27"/>
        <end position="51"/>
    </location>
</feature>
<feature type="region of interest" description="Disordered" evidence="1">
    <location>
        <begin position="514"/>
        <end position="622"/>
    </location>
</feature>
<dbReference type="InterPro" id="IPR016024">
    <property type="entry name" value="ARM-type_fold"/>
</dbReference>
<evidence type="ECO:0000313" key="3">
    <source>
        <dbReference type="EMBL" id="KAH9423399.1"/>
    </source>
</evidence>
<feature type="region of interest" description="Disordered" evidence="1">
    <location>
        <begin position="1297"/>
        <end position="1320"/>
    </location>
</feature>
<feature type="compositionally biased region" description="Polar residues" evidence="1">
    <location>
        <begin position="1909"/>
        <end position="1919"/>
    </location>
</feature>
<dbReference type="SUPFAM" id="SSF48371">
    <property type="entry name" value="ARM repeat"/>
    <property type="match status" value="2"/>
</dbReference>
<keyword evidence="4" id="KW-1185">Reference proteome</keyword>